<evidence type="ECO:0000256" key="7">
    <source>
        <dbReference type="ARBA" id="ARBA00022723"/>
    </source>
</evidence>
<evidence type="ECO:0000259" key="20">
    <source>
        <dbReference type="PROSITE" id="PS50873"/>
    </source>
</evidence>
<proteinExistence type="inferred from homology"/>
<dbReference type="InterPro" id="IPR019794">
    <property type="entry name" value="Peroxidases_AS"/>
</dbReference>
<dbReference type="InterPro" id="IPR019793">
    <property type="entry name" value="Peroxidases_heam-ligand_BS"/>
</dbReference>
<comment type="caution">
    <text evidence="21">The sequence shown here is derived from an EMBL/GenBank/DDBJ whole genome shotgun (WGS) entry which is preliminary data.</text>
</comment>
<feature type="signal peptide" evidence="19">
    <location>
        <begin position="1"/>
        <end position="25"/>
    </location>
</feature>
<keyword evidence="19" id="KW-0732">Signal</keyword>
<feature type="binding site" evidence="16">
    <location>
        <position position="75"/>
    </location>
    <ligand>
        <name>Ca(2+)</name>
        <dbReference type="ChEBI" id="CHEBI:29108"/>
        <label>1</label>
    </ligand>
</feature>
<feature type="binding site" evidence="16">
    <location>
        <position position="89"/>
    </location>
    <ligand>
        <name>Ca(2+)</name>
        <dbReference type="ChEBI" id="CHEBI:29108"/>
        <label>1</label>
    </ligand>
</feature>
<comment type="function">
    <text evidence="2">Removal of H(2)O(2), oxidation of toxic reductants, biosynthesis and degradation of lignin, suberization, auxin catabolism, response to environmental stresses such as wounding, pathogen attack and oxidative stress. These functions might be dependent on each isozyme/isoform in each plant tissue.</text>
</comment>
<comment type="catalytic activity">
    <reaction evidence="1 19">
        <text>2 a phenolic donor + H2O2 = 2 a phenolic radical donor + 2 H2O</text>
        <dbReference type="Rhea" id="RHEA:56136"/>
        <dbReference type="ChEBI" id="CHEBI:15377"/>
        <dbReference type="ChEBI" id="CHEBI:16240"/>
        <dbReference type="ChEBI" id="CHEBI:139520"/>
        <dbReference type="ChEBI" id="CHEBI:139521"/>
        <dbReference type="EC" id="1.11.1.7"/>
    </reaction>
</comment>
<protein>
    <recommendedName>
        <fullName evidence="4 19">Peroxidase</fullName>
        <ecNumber evidence="4 19">1.11.1.7</ecNumber>
    </recommendedName>
</protein>
<keyword evidence="8 16" id="KW-0106">Calcium</keyword>
<dbReference type="PANTHER" id="PTHR31388">
    <property type="entry name" value="PEROXIDASE 72-RELATED"/>
    <property type="match status" value="1"/>
</dbReference>
<dbReference type="PRINTS" id="PR00461">
    <property type="entry name" value="PLPEROXIDASE"/>
</dbReference>
<feature type="binding site" description="axial binding residue" evidence="16">
    <location>
        <position position="194"/>
    </location>
    <ligand>
        <name>heme b</name>
        <dbReference type="ChEBI" id="CHEBI:60344"/>
    </ligand>
    <ligandPart>
        <name>Fe</name>
        <dbReference type="ChEBI" id="CHEBI:18248"/>
    </ligandPart>
</feature>
<dbReference type="PROSITE" id="PS50873">
    <property type="entry name" value="PEROXIDASE_4"/>
    <property type="match status" value="1"/>
</dbReference>
<dbReference type="InterPro" id="IPR033905">
    <property type="entry name" value="Secretory_peroxidase"/>
</dbReference>
<keyword evidence="5 19" id="KW-0575">Peroxidase</keyword>
<dbReference type="Gene3D" id="1.10.420.10">
    <property type="entry name" value="Peroxidase, domain 2"/>
    <property type="match status" value="1"/>
</dbReference>
<comment type="cofactor">
    <cofactor evidence="16 19">
        <name>heme b</name>
        <dbReference type="ChEBI" id="CHEBI:60344"/>
    </cofactor>
    <text evidence="16 19">Binds 1 heme b (iron(II)-protoporphyrin IX) group per subunit.</text>
</comment>
<evidence type="ECO:0000256" key="2">
    <source>
        <dbReference type="ARBA" id="ARBA00002322"/>
    </source>
</evidence>
<dbReference type="Gene3D" id="1.10.520.10">
    <property type="match status" value="1"/>
</dbReference>
<dbReference type="EC" id="1.11.1.7" evidence="4 19"/>
<feature type="binding site" evidence="16">
    <location>
        <position position="77"/>
    </location>
    <ligand>
        <name>Ca(2+)</name>
        <dbReference type="ChEBI" id="CHEBI:29108"/>
        <label>1</label>
    </ligand>
</feature>
<evidence type="ECO:0000256" key="1">
    <source>
        <dbReference type="ARBA" id="ARBA00000189"/>
    </source>
</evidence>
<dbReference type="InterPro" id="IPR002016">
    <property type="entry name" value="Haem_peroxidase"/>
</dbReference>
<comment type="subcellular location">
    <subcellularLocation>
        <location evidence="19">Secreted</location>
    </subcellularLocation>
</comment>
<keyword evidence="13 19" id="KW-0376">Hydrogen peroxide</keyword>
<feature type="binding site" evidence="16">
    <location>
        <position position="255"/>
    </location>
    <ligand>
        <name>Ca(2+)</name>
        <dbReference type="ChEBI" id="CHEBI:29108"/>
        <label>2</label>
    </ligand>
</feature>
<dbReference type="CDD" id="cd00693">
    <property type="entry name" value="secretory_peroxidase"/>
    <property type="match status" value="1"/>
</dbReference>
<evidence type="ECO:0000313" key="22">
    <source>
        <dbReference type="Proteomes" id="UP001168098"/>
    </source>
</evidence>
<dbReference type="Pfam" id="PF00141">
    <property type="entry name" value="peroxidase"/>
    <property type="match status" value="1"/>
</dbReference>
<dbReference type="PROSITE" id="PS00436">
    <property type="entry name" value="PEROXIDASE_2"/>
    <property type="match status" value="1"/>
</dbReference>
<dbReference type="FunFam" id="1.10.520.10:FF:000001">
    <property type="entry name" value="Peroxidase"/>
    <property type="match status" value="1"/>
</dbReference>
<dbReference type="GO" id="GO:0046872">
    <property type="term" value="F:metal ion binding"/>
    <property type="evidence" value="ECO:0007669"/>
    <property type="project" value="UniProtKB-UniRule"/>
</dbReference>
<dbReference type="GO" id="GO:0020037">
    <property type="term" value="F:heme binding"/>
    <property type="evidence" value="ECO:0007669"/>
    <property type="project" value="UniProtKB-UniRule"/>
</dbReference>
<dbReference type="GO" id="GO:0005576">
    <property type="term" value="C:extracellular region"/>
    <property type="evidence" value="ECO:0007669"/>
    <property type="project" value="UniProtKB-SubCell"/>
</dbReference>
<feature type="binding site" evidence="15">
    <location>
        <position position="164"/>
    </location>
    <ligand>
        <name>substrate</name>
    </ligand>
</feature>
<evidence type="ECO:0000256" key="14">
    <source>
        <dbReference type="PIRSR" id="PIRSR600823-1"/>
    </source>
</evidence>
<keyword evidence="12" id="KW-0325">Glycoprotein</keyword>
<feature type="domain" description="Plant heme peroxidase family profile" evidence="20">
    <location>
        <begin position="26"/>
        <end position="327"/>
    </location>
</feature>
<feature type="disulfide bond" evidence="18">
    <location>
        <begin position="122"/>
        <end position="323"/>
    </location>
</feature>
<feature type="binding site" evidence="16">
    <location>
        <position position="71"/>
    </location>
    <ligand>
        <name>Ca(2+)</name>
        <dbReference type="ChEBI" id="CHEBI:29108"/>
        <label>1</label>
    </ligand>
</feature>
<evidence type="ECO:0000256" key="17">
    <source>
        <dbReference type="PIRSR" id="PIRSR600823-4"/>
    </source>
</evidence>
<evidence type="ECO:0000313" key="21">
    <source>
        <dbReference type="EMBL" id="KAJ9670019.1"/>
    </source>
</evidence>
<dbReference type="Proteomes" id="UP001168098">
    <property type="component" value="Unassembled WGS sequence"/>
</dbReference>
<feature type="binding site" evidence="16">
    <location>
        <position position="247"/>
    </location>
    <ligand>
        <name>Ca(2+)</name>
        <dbReference type="ChEBI" id="CHEBI:29108"/>
        <label>2</label>
    </ligand>
</feature>
<dbReference type="GO" id="GO:0042744">
    <property type="term" value="P:hydrogen peroxide catabolic process"/>
    <property type="evidence" value="ECO:0007669"/>
    <property type="project" value="UniProtKB-KW"/>
</dbReference>
<keyword evidence="22" id="KW-1185">Reference proteome</keyword>
<feature type="binding site" evidence="16">
    <location>
        <position position="73"/>
    </location>
    <ligand>
        <name>Ca(2+)</name>
        <dbReference type="ChEBI" id="CHEBI:29108"/>
        <label>1</label>
    </ligand>
</feature>
<dbReference type="SUPFAM" id="SSF48113">
    <property type="entry name" value="Heme-dependent peroxidases"/>
    <property type="match status" value="1"/>
</dbReference>
<evidence type="ECO:0000256" key="11">
    <source>
        <dbReference type="ARBA" id="ARBA00023157"/>
    </source>
</evidence>
<comment type="similarity">
    <text evidence="19">Belongs to the peroxidase family. Classical plant (class III) peroxidase subfamily.</text>
</comment>
<name>A0AA38YGH9_VITRO</name>
<accession>A0AA38YGH9</accession>
<evidence type="ECO:0000256" key="9">
    <source>
        <dbReference type="ARBA" id="ARBA00023002"/>
    </source>
</evidence>
<evidence type="ECO:0000256" key="12">
    <source>
        <dbReference type="ARBA" id="ARBA00023180"/>
    </source>
</evidence>
<evidence type="ECO:0000256" key="5">
    <source>
        <dbReference type="ARBA" id="ARBA00022559"/>
    </source>
</evidence>
<reference evidence="21 22" key="1">
    <citation type="journal article" date="2023" name="BMC Biotechnol.">
        <title>Vitis rotundifolia cv Carlos genome sequencing.</title>
        <authorList>
            <person name="Huff M."/>
            <person name="Hulse-Kemp A."/>
            <person name="Scheffler B."/>
            <person name="Youngblood R."/>
            <person name="Simpson S."/>
            <person name="Babiker E."/>
            <person name="Staton M."/>
        </authorList>
    </citation>
    <scope>NUCLEOTIDE SEQUENCE [LARGE SCALE GENOMIC DNA]</scope>
    <source>
        <tissue evidence="21">Leaf</tissue>
    </source>
</reference>
<dbReference type="EMBL" id="JARBHA010000020">
    <property type="protein sequence ID" value="KAJ9670019.1"/>
    <property type="molecule type" value="Genomic_DNA"/>
</dbReference>
<keyword evidence="9 19" id="KW-0560">Oxidoreductase</keyword>
<keyword evidence="6 19" id="KW-0349">Heme</keyword>
<dbReference type="PRINTS" id="PR00458">
    <property type="entry name" value="PEROXIDASE"/>
</dbReference>
<keyword evidence="19" id="KW-0964">Secreted</keyword>
<evidence type="ECO:0000256" key="10">
    <source>
        <dbReference type="ARBA" id="ARBA00023004"/>
    </source>
</evidence>
<feature type="active site" description="Proton acceptor" evidence="14">
    <location>
        <position position="67"/>
    </location>
</feature>
<gene>
    <name evidence="21" type="ORF">PVL29_026525</name>
</gene>
<dbReference type="PANTHER" id="PTHR31388:SF180">
    <property type="entry name" value="PEROXIDASE"/>
    <property type="match status" value="1"/>
</dbReference>
<feature type="chain" id="PRO_5041483366" description="Peroxidase" evidence="19">
    <location>
        <begin position="26"/>
        <end position="327"/>
    </location>
</feature>
<evidence type="ECO:0000256" key="19">
    <source>
        <dbReference type="RuleBase" id="RU362060"/>
    </source>
</evidence>
<dbReference type="GO" id="GO:0140825">
    <property type="term" value="F:lactoperoxidase activity"/>
    <property type="evidence" value="ECO:0007669"/>
    <property type="project" value="UniProtKB-EC"/>
</dbReference>
<comment type="similarity">
    <text evidence="3">Belongs to the peroxidase family. Ascorbate peroxidase subfamily.</text>
</comment>
<dbReference type="InterPro" id="IPR000823">
    <property type="entry name" value="Peroxidase_pln"/>
</dbReference>
<feature type="binding site" evidence="16">
    <location>
        <position position="195"/>
    </location>
    <ligand>
        <name>Ca(2+)</name>
        <dbReference type="ChEBI" id="CHEBI:29108"/>
        <label>2</label>
    </ligand>
</feature>
<keyword evidence="10 16" id="KW-0408">Iron</keyword>
<dbReference type="AlphaFoldDB" id="A0AA38YGH9"/>
<comment type="cofactor">
    <cofactor evidence="16 19">
        <name>Ca(2+)</name>
        <dbReference type="ChEBI" id="CHEBI:29108"/>
    </cofactor>
    <text evidence="16 19">Binds 2 calcium ions per subunit.</text>
</comment>
<sequence>MEIISYRLYTVPLFCLLFLGHFVSGQLDFNFYDYSCPNLTGIVRNGVASAVAKETRMAASLLRLHFHDCFVNGCDASILLDESSAFKGEKNALPNRNSARGFEVIDAIKADVEKACPSTVSCADILTLAVREAIYLVGGPFWPVPMGRRDGLTANETAANEQLPTPIEPLENITAKFTSKGLTLNDVVVLSGAHTIGFAQCFTFKSRLFNFDNTGNPDPNLDASLLQSLQQICPNQADSNTNLAPLDSVTTNKFDNVYYRNLVNNSGLLQSDQALMGDNRTAPMVMLYNRLPYLFATAFRSSIVKMGCIGVLTGHDGEIRKNCRVVN</sequence>
<keyword evidence="11 18" id="KW-1015">Disulfide bond</keyword>
<feature type="disulfide bond" evidence="18">
    <location>
        <begin position="201"/>
        <end position="233"/>
    </location>
</feature>
<dbReference type="InterPro" id="IPR010255">
    <property type="entry name" value="Haem_peroxidase_sf"/>
</dbReference>
<feature type="disulfide bond" evidence="18">
    <location>
        <begin position="69"/>
        <end position="74"/>
    </location>
</feature>
<feature type="site" description="Transition state stabilizer" evidence="17">
    <location>
        <position position="63"/>
    </location>
</feature>
<dbReference type="FunFam" id="1.10.420.10:FF:000001">
    <property type="entry name" value="Peroxidase"/>
    <property type="match status" value="1"/>
</dbReference>
<dbReference type="GO" id="GO:0006979">
    <property type="term" value="P:response to oxidative stress"/>
    <property type="evidence" value="ECO:0007669"/>
    <property type="project" value="UniProtKB-UniRule"/>
</dbReference>
<evidence type="ECO:0000256" key="6">
    <source>
        <dbReference type="ARBA" id="ARBA00022617"/>
    </source>
</evidence>
<evidence type="ECO:0000256" key="15">
    <source>
        <dbReference type="PIRSR" id="PIRSR600823-2"/>
    </source>
</evidence>
<evidence type="ECO:0000256" key="3">
    <source>
        <dbReference type="ARBA" id="ARBA00006873"/>
    </source>
</evidence>
<evidence type="ECO:0000256" key="16">
    <source>
        <dbReference type="PIRSR" id="PIRSR600823-3"/>
    </source>
</evidence>
<evidence type="ECO:0000256" key="18">
    <source>
        <dbReference type="PIRSR" id="PIRSR600823-5"/>
    </source>
</evidence>
<keyword evidence="7 16" id="KW-0479">Metal-binding</keyword>
<evidence type="ECO:0000256" key="13">
    <source>
        <dbReference type="ARBA" id="ARBA00023324"/>
    </source>
</evidence>
<feature type="binding site" evidence="16">
    <location>
        <position position="68"/>
    </location>
    <ligand>
        <name>Ca(2+)</name>
        <dbReference type="ChEBI" id="CHEBI:29108"/>
        <label>1</label>
    </ligand>
</feature>
<organism evidence="21 22">
    <name type="scientific">Vitis rotundifolia</name>
    <name type="common">Muscadine grape</name>
    <dbReference type="NCBI Taxonomy" id="103349"/>
    <lineage>
        <taxon>Eukaryota</taxon>
        <taxon>Viridiplantae</taxon>
        <taxon>Streptophyta</taxon>
        <taxon>Embryophyta</taxon>
        <taxon>Tracheophyta</taxon>
        <taxon>Spermatophyta</taxon>
        <taxon>Magnoliopsida</taxon>
        <taxon>eudicotyledons</taxon>
        <taxon>Gunneridae</taxon>
        <taxon>Pentapetalae</taxon>
        <taxon>rosids</taxon>
        <taxon>Vitales</taxon>
        <taxon>Vitaceae</taxon>
        <taxon>Viteae</taxon>
        <taxon>Vitis</taxon>
    </lineage>
</organism>
<dbReference type="PROSITE" id="PS00435">
    <property type="entry name" value="PEROXIDASE_1"/>
    <property type="match status" value="1"/>
</dbReference>
<feature type="binding site" evidence="16">
    <location>
        <position position="250"/>
    </location>
    <ligand>
        <name>Ca(2+)</name>
        <dbReference type="ChEBI" id="CHEBI:29108"/>
        <label>2</label>
    </ligand>
</feature>
<feature type="disulfide bond" evidence="18">
    <location>
        <begin position="36"/>
        <end position="116"/>
    </location>
</feature>
<evidence type="ECO:0000256" key="4">
    <source>
        <dbReference type="ARBA" id="ARBA00012313"/>
    </source>
</evidence>
<evidence type="ECO:0000256" key="8">
    <source>
        <dbReference type="ARBA" id="ARBA00022837"/>
    </source>
</evidence>